<reference evidence="1 2" key="1">
    <citation type="submission" date="2019-05" db="EMBL/GenBank/DDBJ databases">
        <title>Another draft genome of Portunus trituberculatus and its Hox gene families provides insights of decapod evolution.</title>
        <authorList>
            <person name="Jeong J.-H."/>
            <person name="Song I."/>
            <person name="Kim S."/>
            <person name="Choi T."/>
            <person name="Kim D."/>
            <person name="Ryu S."/>
            <person name="Kim W."/>
        </authorList>
    </citation>
    <scope>NUCLEOTIDE SEQUENCE [LARGE SCALE GENOMIC DNA]</scope>
    <source>
        <tissue evidence="1">Muscle</tissue>
    </source>
</reference>
<keyword evidence="2" id="KW-1185">Reference proteome</keyword>
<proteinExistence type="predicted"/>
<sequence>MKEDPLGSEEGGEGLRFRLGAEVWGIEPASRGDRAAQDDACPVPLTEIHQHIPAEAVLVGGVLGGAGKGVRLVHGVRGALCCPLRGPCLVQRCEHSRWRRAQEVGIVARVCLRAVVPASSGSTHANFMHVLICVNSQRGSHSWRRDTRY</sequence>
<organism evidence="1 2">
    <name type="scientific">Portunus trituberculatus</name>
    <name type="common">Swimming crab</name>
    <name type="synonym">Neptunus trituberculatus</name>
    <dbReference type="NCBI Taxonomy" id="210409"/>
    <lineage>
        <taxon>Eukaryota</taxon>
        <taxon>Metazoa</taxon>
        <taxon>Ecdysozoa</taxon>
        <taxon>Arthropoda</taxon>
        <taxon>Crustacea</taxon>
        <taxon>Multicrustacea</taxon>
        <taxon>Malacostraca</taxon>
        <taxon>Eumalacostraca</taxon>
        <taxon>Eucarida</taxon>
        <taxon>Decapoda</taxon>
        <taxon>Pleocyemata</taxon>
        <taxon>Brachyura</taxon>
        <taxon>Eubrachyura</taxon>
        <taxon>Portunoidea</taxon>
        <taxon>Portunidae</taxon>
        <taxon>Portuninae</taxon>
        <taxon>Portunus</taxon>
    </lineage>
</organism>
<dbReference type="EMBL" id="VSRR010009077">
    <property type="protein sequence ID" value="MPC49760.1"/>
    <property type="molecule type" value="Genomic_DNA"/>
</dbReference>
<protein>
    <submittedName>
        <fullName evidence="1">Uncharacterized protein</fullName>
    </submittedName>
</protein>
<evidence type="ECO:0000313" key="2">
    <source>
        <dbReference type="Proteomes" id="UP000324222"/>
    </source>
</evidence>
<evidence type="ECO:0000313" key="1">
    <source>
        <dbReference type="EMBL" id="MPC49760.1"/>
    </source>
</evidence>
<comment type="caution">
    <text evidence="1">The sequence shown here is derived from an EMBL/GenBank/DDBJ whole genome shotgun (WGS) entry which is preliminary data.</text>
</comment>
<dbReference type="Proteomes" id="UP000324222">
    <property type="component" value="Unassembled WGS sequence"/>
</dbReference>
<gene>
    <name evidence="1" type="ORF">E2C01_043573</name>
</gene>
<name>A0A5B7FPU3_PORTR</name>
<dbReference type="AlphaFoldDB" id="A0A5B7FPU3"/>
<accession>A0A5B7FPU3</accession>